<keyword evidence="8 18" id="KW-0479">Metal-binding</keyword>
<keyword evidence="21" id="KW-1185">Reference proteome</keyword>
<sequence>MSMQKLCNRLFIGKGCLLALLFVWGCSNDVGDEPLRFTGGTMGTNYTVQVYAPESEKLALEVGIQRALRRVVNSTSVYEPRSDVSRFNAAEPDEWVEVSDEVARIVAAGLEVAEITAGAFEPTILPLVNIWGFGPQGRAEEIPSEEELEAAMAMIGWQAVEVRTDPPALRKSAPREIDLGGIAKGYGADAVAEYLLAQGHTQFLVELGGDMVVQGGKPDGSPWRIAIERPDETQRGIYRVLELEDAAIVTSGDYRNYFEVDGQRYSHTINPQTGFPVDHRLASVSVIAENSMLADAWSTALMVLGPEQAAEVAEREGVSALLIERTDDGFVETATGEFVDLLAEEDDT</sequence>
<keyword evidence="9" id="KW-0732">Signal</keyword>
<evidence type="ECO:0000313" key="20">
    <source>
        <dbReference type="EMBL" id="TGG95909.1"/>
    </source>
</evidence>
<dbReference type="PIRSF" id="PIRSF006268">
    <property type="entry name" value="ApbE"/>
    <property type="match status" value="1"/>
</dbReference>
<keyword evidence="13" id="KW-0564">Palmitate</keyword>
<evidence type="ECO:0000256" key="5">
    <source>
        <dbReference type="ARBA" id="ARBA00022519"/>
    </source>
</evidence>
<evidence type="ECO:0000256" key="11">
    <source>
        <dbReference type="ARBA" id="ARBA00022842"/>
    </source>
</evidence>
<dbReference type="GO" id="GO:0016740">
    <property type="term" value="F:transferase activity"/>
    <property type="evidence" value="ECO:0007669"/>
    <property type="project" value="UniProtKB-UniRule"/>
</dbReference>
<protein>
    <recommendedName>
        <fullName evidence="3 18">FAD:protein FMN transferase</fullName>
        <ecNumber evidence="2 18">2.7.1.180</ecNumber>
    </recommendedName>
    <alternativeName>
        <fullName evidence="15 18">Flavin transferase</fullName>
    </alternativeName>
</protein>
<keyword evidence="10 18" id="KW-0274">FAD</keyword>
<feature type="binding site" evidence="19">
    <location>
        <position position="295"/>
    </location>
    <ligand>
        <name>Mg(2+)</name>
        <dbReference type="ChEBI" id="CHEBI:18420"/>
    </ligand>
</feature>
<dbReference type="Proteomes" id="UP000297475">
    <property type="component" value="Unassembled WGS sequence"/>
</dbReference>
<evidence type="ECO:0000256" key="18">
    <source>
        <dbReference type="PIRNR" id="PIRNR006268"/>
    </source>
</evidence>
<dbReference type="AlphaFoldDB" id="A0A4Z0WB68"/>
<dbReference type="GO" id="GO:0046872">
    <property type="term" value="F:metal ion binding"/>
    <property type="evidence" value="ECO:0007669"/>
    <property type="project" value="UniProtKB-UniRule"/>
</dbReference>
<dbReference type="FunFam" id="3.10.520.10:FF:000001">
    <property type="entry name" value="FAD:protein FMN transferase"/>
    <property type="match status" value="1"/>
</dbReference>
<evidence type="ECO:0000256" key="19">
    <source>
        <dbReference type="PIRSR" id="PIRSR006268-2"/>
    </source>
</evidence>
<dbReference type="Pfam" id="PF02424">
    <property type="entry name" value="ApbE"/>
    <property type="match status" value="1"/>
</dbReference>
<comment type="cofactor">
    <cofactor evidence="19">
        <name>Mg(2+)</name>
        <dbReference type="ChEBI" id="CHEBI:18420"/>
    </cofactor>
    <cofactor evidence="19">
        <name>Mn(2+)</name>
        <dbReference type="ChEBI" id="CHEBI:29035"/>
    </cofactor>
    <text evidence="19">Magnesium. Can also use manganese.</text>
</comment>
<dbReference type="InterPro" id="IPR003374">
    <property type="entry name" value="ApbE-like_sf"/>
</dbReference>
<comment type="similarity">
    <text evidence="1 18">Belongs to the ApbE family.</text>
</comment>
<dbReference type="PANTHER" id="PTHR30040">
    <property type="entry name" value="THIAMINE BIOSYNTHESIS LIPOPROTEIN APBE"/>
    <property type="match status" value="1"/>
</dbReference>
<evidence type="ECO:0000256" key="8">
    <source>
        <dbReference type="ARBA" id="ARBA00022723"/>
    </source>
</evidence>
<dbReference type="OrthoDB" id="9778595at2"/>
<evidence type="ECO:0000256" key="15">
    <source>
        <dbReference type="ARBA" id="ARBA00031306"/>
    </source>
</evidence>
<evidence type="ECO:0000256" key="14">
    <source>
        <dbReference type="ARBA" id="ARBA00023288"/>
    </source>
</evidence>
<evidence type="ECO:0000256" key="1">
    <source>
        <dbReference type="ARBA" id="ARBA00008282"/>
    </source>
</evidence>
<organism evidence="20 21">
    <name type="scientific">Natronospirillum operosum</name>
    <dbReference type="NCBI Taxonomy" id="2759953"/>
    <lineage>
        <taxon>Bacteria</taxon>
        <taxon>Pseudomonadati</taxon>
        <taxon>Pseudomonadota</taxon>
        <taxon>Gammaproteobacteria</taxon>
        <taxon>Oceanospirillales</taxon>
        <taxon>Natronospirillaceae</taxon>
        <taxon>Natronospirillum</taxon>
    </lineage>
</organism>
<comment type="catalytic activity">
    <reaction evidence="16 18">
        <text>L-threonyl-[protein] + FAD = FMN-L-threonyl-[protein] + AMP + H(+)</text>
        <dbReference type="Rhea" id="RHEA:36847"/>
        <dbReference type="Rhea" id="RHEA-COMP:11060"/>
        <dbReference type="Rhea" id="RHEA-COMP:11061"/>
        <dbReference type="ChEBI" id="CHEBI:15378"/>
        <dbReference type="ChEBI" id="CHEBI:30013"/>
        <dbReference type="ChEBI" id="CHEBI:57692"/>
        <dbReference type="ChEBI" id="CHEBI:74257"/>
        <dbReference type="ChEBI" id="CHEBI:456215"/>
        <dbReference type="EC" id="2.7.1.180"/>
    </reaction>
</comment>
<accession>A0A4Z0WB68</accession>
<dbReference type="PANTHER" id="PTHR30040:SF2">
    <property type="entry name" value="FAD:PROTEIN FMN TRANSFERASE"/>
    <property type="match status" value="1"/>
</dbReference>
<feature type="binding site" evidence="19">
    <location>
        <position position="181"/>
    </location>
    <ligand>
        <name>Mg(2+)</name>
        <dbReference type="ChEBI" id="CHEBI:18420"/>
    </ligand>
</feature>
<name>A0A4Z0WB68_9GAMM</name>
<feature type="binding site" evidence="19">
    <location>
        <position position="299"/>
    </location>
    <ligand>
        <name>Mg(2+)</name>
        <dbReference type="ChEBI" id="CHEBI:18420"/>
    </ligand>
</feature>
<comment type="subcellular location">
    <subcellularLocation>
        <location evidence="17">Cell inner membrane</location>
        <topology evidence="17">Lipid-anchor</topology>
        <orientation evidence="17">Periplasmic side</orientation>
    </subcellularLocation>
</comment>
<evidence type="ECO:0000256" key="3">
    <source>
        <dbReference type="ARBA" id="ARBA00016337"/>
    </source>
</evidence>
<evidence type="ECO:0000256" key="6">
    <source>
        <dbReference type="ARBA" id="ARBA00022630"/>
    </source>
</evidence>
<keyword evidence="4" id="KW-1003">Cell membrane</keyword>
<keyword evidence="11 18" id="KW-0460">Magnesium</keyword>
<dbReference type="EC" id="2.7.1.180" evidence="2 18"/>
<evidence type="ECO:0000256" key="9">
    <source>
        <dbReference type="ARBA" id="ARBA00022729"/>
    </source>
</evidence>
<reference evidence="20 21" key="1">
    <citation type="submission" date="2019-04" db="EMBL/GenBank/DDBJ databases">
        <title>Natronospirillum operosus gen. nov., sp. nov., a haloalkaliphilic satellite isolated from decaying biomass of laboratory culture of cyanobacterium Geitlerinema sp. and proposal of Natronospirillaceae fam. nov. and Saccharospirillaceae fam. nov.</title>
        <authorList>
            <person name="Kevbrin V."/>
            <person name="Boltyanskaya Y."/>
            <person name="Koziaeva V."/>
            <person name="Grouzdev D.S."/>
            <person name="Park M."/>
            <person name="Cho J."/>
        </authorList>
    </citation>
    <scope>NUCLEOTIDE SEQUENCE [LARGE SCALE GENOMIC DNA]</scope>
    <source>
        <strain evidence="20 21">G-116</strain>
    </source>
</reference>
<evidence type="ECO:0000256" key="7">
    <source>
        <dbReference type="ARBA" id="ARBA00022679"/>
    </source>
</evidence>
<evidence type="ECO:0000256" key="10">
    <source>
        <dbReference type="ARBA" id="ARBA00022827"/>
    </source>
</evidence>
<dbReference type="GO" id="GO:0005886">
    <property type="term" value="C:plasma membrane"/>
    <property type="evidence" value="ECO:0007669"/>
    <property type="project" value="UniProtKB-SubCell"/>
</dbReference>
<evidence type="ECO:0000256" key="4">
    <source>
        <dbReference type="ARBA" id="ARBA00022475"/>
    </source>
</evidence>
<keyword evidence="5" id="KW-0997">Cell inner membrane</keyword>
<keyword evidence="14" id="KW-0449">Lipoprotein</keyword>
<evidence type="ECO:0000256" key="17">
    <source>
        <dbReference type="ARBA" id="ARBA00060485"/>
    </source>
</evidence>
<dbReference type="Gene3D" id="3.10.520.10">
    <property type="entry name" value="ApbE-like domains"/>
    <property type="match status" value="1"/>
</dbReference>
<gene>
    <name evidence="20" type="ORF">E4656_05785</name>
</gene>
<keyword evidence="6 18" id="KW-0285">Flavoprotein</keyword>
<evidence type="ECO:0000256" key="13">
    <source>
        <dbReference type="ARBA" id="ARBA00023139"/>
    </source>
</evidence>
<evidence type="ECO:0000313" key="21">
    <source>
        <dbReference type="Proteomes" id="UP000297475"/>
    </source>
</evidence>
<dbReference type="SUPFAM" id="SSF143631">
    <property type="entry name" value="ApbE-like"/>
    <property type="match status" value="1"/>
</dbReference>
<evidence type="ECO:0000256" key="2">
    <source>
        <dbReference type="ARBA" id="ARBA00011955"/>
    </source>
</evidence>
<dbReference type="InterPro" id="IPR024932">
    <property type="entry name" value="ApbE"/>
</dbReference>
<keyword evidence="7 18" id="KW-0808">Transferase</keyword>
<dbReference type="EMBL" id="SRMF01000001">
    <property type="protein sequence ID" value="TGG95909.1"/>
    <property type="molecule type" value="Genomic_DNA"/>
</dbReference>
<comment type="caution">
    <text evidence="20">The sequence shown here is derived from an EMBL/GenBank/DDBJ whole genome shotgun (WGS) entry which is preliminary data.</text>
</comment>
<keyword evidence="12" id="KW-0472">Membrane</keyword>
<evidence type="ECO:0000256" key="12">
    <source>
        <dbReference type="ARBA" id="ARBA00023136"/>
    </source>
</evidence>
<proteinExistence type="inferred from homology"/>
<evidence type="ECO:0000256" key="16">
    <source>
        <dbReference type="ARBA" id="ARBA00048540"/>
    </source>
</evidence>